<evidence type="ECO:0000313" key="3">
    <source>
        <dbReference type="Proteomes" id="UP000749646"/>
    </source>
</evidence>
<proteinExistence type="predicted"/>
<feature type="compositionally biased region" description="Acidic residues" evidence="1">
    <location>
        <begin position="1"/>
        <end position="12"/>
    </location>
</feature>
<protein>
    <submittedName>
        <fullName evidence="2">Uncharacterized protein</fullName>
    </submittedName>
</protein>
<comment type="caution">
    <text evidence="2">The sequence shown here is derived from an EMBL/GenBank/DDBJ whole genome shotgun (WGS) entry which is preliminary data.</text>
</comment>
<feature type="compositionally biased region" description="Low complexity" evidence="1">
    <location>
        <begin position="112"/>
        <end position="144"/>
    </location>
</feature>
<evidence type="ECO:0000256" key="1">
    <source>
        <dbReference type="SAM" id="MobiDB-lite"/>
    </source>
</evidence>
<feature type="compositionally biased region" description="Polar residues" evidence="1">
    <location>
        <begin position="194"/>
        <end position="203"/>
    </location>
</feature>
<feature type="compositionally biased region" description="Polar residues" evidence="1">
    <location>
        <begin position="372"/>
        <end position="383"/>
    </location>
</feature>
<evidence type="ECO:0000313" key="2">
    <source>
        <dbReference type="EMBL" id="KAF9981815.1"/>
    </source>
</evidence>
<organism evidence="2 3">
    <name type="scientific">Modicella reniformis</name>
    <dbReference type="NCBI Taxonomy" id="1440133"/>
    <lineage>
        <taxon>Eukaryota</taxon>
        <taxon>Fungi</taxon>
        <taxon>Fungi incertae sedis</taxon>
        <taxon>Mucoromycota</taxon>
        <taxon>Mortierellomycotina</taxon>
        <taxon>Mortierellomycetes</taxon>
        <taxon>Mortierellales</taxon>
        <taxon>Mortierellaceae</taxon>
        <taxon>Modicella</taxon>
    </lineage>
</organism>
<sequence>MPGSNSEDDDDDIRNYKKRRYPGMQGQKGGPHQQSPPPSSSPGAQPEVMDLVRSTQKLKQQQKALIESRQHGQPTPPPPPPPPSQQQQQQQQSSNGKSTSSNGANAPVTETSSSGLSVFHGSSSFASLSRRPQPSPKNPKNQKSLTIFAPSYSESSLSIHSAPLQPSQSHQAMSMGLRTSQPLLQRNHQHPYAPQSSAFQQPLRSPRALGHVKKTSRTAPRQSGAGADSSSGTIPAPILSSHTGPLPSPSLYPSTPFLPNPKHMFMETVSSLFDSVDSSRSLKYTLEEQIRKSAQLLQTLKTSGTMIENLVRGQFKELERGVIDRFESDIEYLNARVRQLEEHQGLTPPPRKPKASIAPAQSASSPTSSSAMTGITSTSNGTTDGAAPLDIAETENESTTSTTLPQNNSSPNSGTLPTPPLTKNQDTTASAMEVEDDDDDDDVGEKVRESSEVAAGSSLKCLQERVAKLEDQKE</sequence>
<accession>A0A9P6M991</accession>
<feature type="compositionally biased region" description="Polar residues" evidence="1">
    <location>
        <begin position="95"/>
        <end position="111"/>
    </location>
</feature>
<feature type="compositionally biased region" description="Low complexity" evidence="1">
    <location>
        <begin position="85"/>
        <end position="94"/>
    </location>
</feature>
<dbReference type="EMBL" id="JAAAHW010003656">
    <property type="protein sequence ID" value="KAF9981815.1"/>
    <property type="molecule type" value="Genomic_DNA"/>
</dbReference>
<feature type="compositionally biased region" description="Acidic residues" evidence="1">
    <location>
        <begin position="433"/>
        <end position="443"/>
    </location>
</feature>
<reference evidence="2" key="1">
    <citation type="journal article" date="2020" name="Fungal Divers.">
        <title>Resolving the Mortierellaceae phylogeny through synthesis of multi-gene phylogenetics and phylogenomics.</title>
        <authorList>
            <person name="Vandepol N."/>
            <person name="Liber J."/>
            <person name="Desiro A."/>
            <person name="Na H."/>
            <person name="Kennedy M."/>
            <person name="Barry K."/>
            <person name="Grigoriev I.V."/>
            <person name="Miller A.N."/>
            <person name="O'Donnell K."/>
            <person name="Stajich J.E."/>
            <person name="Bonito G."/>
        </authorList>
    </citation>
    <scope>NUCLEOTIDE SEQUENCE</scope>
    <source>
        <strain evidence="2">MES-2147</strain>
    </source>
</reference>
<dbReference type="Proteomes" id="UP000749646">
    <property type="component" value="Unassembled WGS sequence"/>
</dbReference>
<feature type="compositionally biased region" description="Polar residues" evidence="1">
    <location>
        <begin position="404"/>
        <end position="430"/>
    </location>
</feature>
<feature type="region of interest" description="Disordered" evidence="1">
    <location>
        <begin position="1"/>
        <end position="254"/>
    </location>
</feature>
<feature type="region of interest" description="Disordered" evidence="1">
    <location>
        <begin position="342"/>
        <end position="457"/>
    </location>
</feature>
<feature type="compositionally biased region" description="Pro residues" evidence="1">
    <location>
        <begin position="74"/>
        <end position="84"/>
    </location>
</feature>
<keyword evidence="3" id="KW-1185">Reference proteome</keyword>
<feature type="compositionally biased region" description="Polar residues" evidence="1">
    <location>
        <begin position="152"/>
        <end position="186"/>
    </location>
</feature>
<name>A0A9P6M991_9FUNG</name>
<dbReference type="OrthoDB" id="2138242at2759"/>
<gene>
    <name evidence="2" type="ORF">BGZ65_003545</name>
</gene>
<feature type="compositionally biased region" description="Low complexity" evidence="1">
    <location>
        <begin position="355"/>
        <end position="371"/>
    </location>
</feature>
<feature type="compositionally biased region" description="Polar residues" evidence="1">
    <location>
        <begin position="53"/>
        <end position="63"/>
    </location>
</feature>
<dbReference type="AlphaFoldDB" id="A0A9P6M991"/>